<accession>A0A2R5GS50</accession>
<comment type="caution">
    <text evidence="1">The sequence shown here is derived from an EMBL/GenBank/DDBJ whole genome shotgun (WGS) entry which is preliminary data.</text>
</comment>
<evidence type="ECO:0000313" key="2">
    <source>
        <dbReference type="Proteomes" id="UP000241890"/>
    </source>
</evidence>
<reference evidence="1 2" key="1">
    <citation type="submission" date="2017-12" db="EMBL/GenBank/DDBJ databases">
        <title>Sequencing, de novo assembly and annotation of complete genome of a new Thraustochytrid species, strain FCC1311.</title>
        <authorList>
            <person name="Sedici K."/>
            <person name="Godart F."/>
            <person name="Aiese Cigliano R."/>
            <person name="Sanseverino W."/>
            <person name="Barakat M."/>
            <person name="Ortet P."/>
            <person name="Marechal E."/>
            <person name="Cagnac O."/>
            <person name="Amato A."/>
        </authorList>
    </citation>
    <scope>NUCLEOTIDE SEQUENCE [LARGE SCALE GENOMIC DNA]</scope>
</reference>
<dbReference type="AlphaFoldDB" id="A0A2R5GS50"/>
<organism evidence="1 2">
    <name type="scientific">Hondaea fermentalgiana</name>
    <dbReference type="NCBI Taxonomy" id="2315210"/>
    <lineage>
        <taxon>Eukaryota</taxon>
        <taxon>Sar</taxon>
        <taxon>Stramenopiles</taxon>
        <taxon>Bigyra</taxon>
        <taxon>Labyrinthulomycetes</taxon>
        <taxon>Thraustochytrida</taxon>
        <taxon>Thraustochytriidae</taxon>
        <taxon>Hondaea</taxon>
    </lineage>
</organism>
<dbReference type="InParanoid" id="A0A2R5GS50"/>
<dbReference type="EMBL" id="BEYU01000144">
    <property type="protein sequence ID" value="GBG33129.1"/>
    <property type="molecule type" value="Genomic_DNA"/>
</dbReference>
<protein>
    <submittedName>
        <fullName evidence="1">Uncharacterized protein</fullName>
    </submittedName>
</protein>
<evidence type="ECO:0000313" key="1">
    <source>
        <dbReference type="EMBL" id="GBG33129.1"/>
    </source>
</evidence>
<name>A0A2R5GS50_9STRA</name>
<keyword evidence="2" id="KW-1185">Reference proteome</keyword>
<sequence length="179" mass="19593">METLVAWRAAELDVTEPHAKLETDASDPLVARLRALDAALDVKRKREREQASTARRQGPEAWALNPSEAARTQAAATKVGALVDDLLASKADVMYKLQRARDGSCVARGESRELELRAATARLEARRLAVSTLATSEHCETTSKQSDESMVGWRLADEVSLAELLEVSTMCDHNHVVSN</sequence>
<dbReference type="Proteomes" id="UP000241890">
    <property type="component" value="Unassembled WGS sequence"/>
</dbReference>
<gene>
    <name evidence="1" type="ORF">FCC1311_093532</name>
</gene>
<proteinExistence type="predicted"/>